<sequence length="168" mass="19433">MKNKLMTDFSVDKQNNTIKVRKEFMAPLNHVWAAWTEKELLDQWWAPKPWKSETKTMDFREGGRRLYAMVGPEGERHWSIADYTSITPKTNLKYRAGFCDSEGNINQDMPQSDWNIDFAESDGLTAVDVEIRHEKLSDLETVLEMGFREGFTATLQELAEILPAKSNQ</sequence>
<dbReference type="CDD" id="cd07814">
    <property type="entry name" value="SRPBCC_CalC_Aha1-like"/>
    <property type="match status" value="1"/>
</dbReference>
<organism evidence="3 4">
    <name type="scientific">Fodinibius roseus</name>
    <dbReference type="NCBI Taxonomy" id="1194090"/>
    <lineage>
        <taxon>Bacteria</taxon>
        <taxon>Pseudomonadati</taxon>
        <taxon>Balneolota</taxon>
        <taxon>Balneolia</taxon>
        <taxon>Balneolales</taxon>
        <taxon>Balneolaceae</taxon>
        <taxon>Fodinibius</taxon>
    </lineage>
</organism>
<dbReference type="STRING" id="1194090.SAMN05443144_11757"/>
<dbReference type="Pfam" id="PF08327">
    <property type="entry name" value="AHSA1"/>
    <property type="match status" value="1"/>
</dbReference>
<evidence type="ECO:0000313" key="3">
    <source>
        <dbReference type="EMBL" id="SHG03225.1"/>
    </source>
</evidence>
<accession>A0A1M5GHL4</accession>
<evidence type="ECO:0000313" key="4">
    <source>
        <dbReference type="Proteomes" id="UP000184041"/>
    </source>
</evidence>
<dbReference type="Proteomes" id="UP000184041">
    <property type="component" value="Unassembled WGS sequence"/>
</dbReference>
<dbReference type="Gene3D" id="3.30.530.20">
    <property type="match status" value="1"/>
</dbReference>
<dbReference type="InterPro" id="IPR023393">
    <property type="entry name" value="START-like_dom_sf"/>
</dbReference>
<gene>
    <name evidence="3" type="ORF">SAMN05443144_11757</name>
</gene>
<dbReference type="AlphaFoldDB" id="A0A1M5GHL4"/>
<dbReference type="RefSeq" id="WP_073066242.1">
    <property type="nucleotide sequence ID" value="NZ_FQUS01000017.1"/>
</dbReference>
<keyword evidence="4" id="KW-1185">Reference proteome</keyword>
<dbReference type="InterPro" id="IPR013538">
    <property type="entry name" value="ASHA1/2-like_C"/>
</dbReference>
<protein>
    <submittedName>
        <fullName evidence="3">Uncharacterized conserved protein YndB, AHSA1/START domain</fullName>
    </submittedName>
</protein>
<dbReference type="SUPFAM" id="SSF55961">
    <property type="entry name" value="Bet v1-like"/>
    <property type="match status" value="1"/>
</dbReference>
<proteinExistence type="inferred from homology"/>
<dbReference type="OrthoDB" id="9795306at2"/>
<comment type="similarity">
    <text evidence="1">Belongs to the AHA1 family.</text>
</comment>
<dbReference type="EMBL" id="FQUS01000017">
    <property type="protein sequence ID" value="SHG03225.1"/>
    <property type="molecule type" value="Genomic_DNA"/>
</dbReference>
<feature type="domain" description="Activator of Hsp90 ATPase homologue 1/2-like C-terminal" evidence="2">
    <location>
        <begin position="26"/>
        <end position="162"/>
    </location>
</feature>
<reference evidence="3 4" key="1">
    <citation type="submission" date="2016-11" db="EMBL/GenBank/DDBJ databases">
        <authorList>
            <person name="Jaros S."/>
            <person name="Januszkiewicz K."/>
            <person name="Wedrychowicz H."/>
        </authorList>
    </citation>
    <scope>NUCLEOTIDE SEQUENCE [LARGE SCALE GENOMIC DNA]</scope>
    <source>
        <strain evidence="3 4">DSM 21986</strain>
    </source>
</reference>
<evidence type="ECO:0000256" key="1">
    <source>
        <dbReference type="ARBA" id="ARBA00006817"/>
    </source>
</evidence>
<name>A0A1M5GHL4_9BACT</name>
<evidence type="ECO:0000259" key="2">
    <source>
        <dbReference type="Pfam" id="PF08327"/>
    </source>
</evidence>